<comment type="caution">
    <text evidence="2">The sequence shown here is derived from an EMBL/GenBank/DDBJ whole genome shotgun (WGS) entry which is preliminary data.</text>
</comment>
<protein>
    <submittedName>
        <fullName evidence="2">Uncharacterized protein</fullName>
    </submittedName>
</protein>
<evidence type="ECO:0000313" key="2">
    <source>
        <dbReference type="EMBL" id="GBP34710.1"/>
    </source>
</evidence>
<feature type="compositionally biased region" description="Basic and acidic residues" evidence="1">
    <location>
        <begin position="92"/>
        <end position="105"/>
    </location>
</feature>
<dbReference type="Proteomes" id="UP000299102">
    <property type="component" value="Unassembled WGS sequence"/>
</dbReference>
<dbReference type="OrthoDB" id="6260718at2759"/>
<evidence type="ECO:0000313" key="3">
    <source>
        <dbReference type="Proteomes" id="UP000299102"/>
    </source>
</evidence>
<feature type="compositionally biased region" description="Basic residues" evidence="1">
    <location>
        <begin position="1"/>
        <end position="15"/>
    </location>
</feature>
<proteinExistence type="predicted"/>
<dbReference type="AlphaFoldDB" id="A0A4C1V830"/>
<evidence type="ECO:0000256" key="1">
    <source>
        <dbReference type="SAM" id="MobiDB-lite"/>
    </source>
</evidence>
<dbReference type="EMBL" id="BGZK01000292">
    <property type="protein sequence ID" value="GBP34710.1"/>
    <property type="molecule type" value="Genomic_DNA"/>
</dbReference>
<reference evidence="2 3" key="1">
    <citation type="journal article" date="2019" name="Commun. Biol.">
        <title>The bagworm genome reveals a unique fibroin gene that provides high tensile strength.</title>
        <authorList>
            <person name="Kono N."/>
            <person name="Nakamura H."/>
            <person name="Ohtoshi R."/>
            <person name="Tomita M."/>
            <person name="Numata K."/>
            <person name="Arakawa K."/>
        </authorList>
    </citation>
    <scope>NUCLEOTIDE SEQUENCE [LARGE SCALE GENOMIC DNA]</scope>
</reference>
<keyword evidence="3" id="KW-1185">Reference proteome</keyword>
<accession>A0A4C1V830</accession>
<organism evidence="2 3">
    <name type="scientific">Eumeta variegata</name>
    <name type="common">Bagworm moth</name>
    <name type="synonym">Eumeta japonica</name>
    <dbReference type="NCBI Taxonomy" id="151549"/>
    <lineage>
        <taxon>Eukaryota</taxon>
        <taxon>Metazoa</taxon>
        <taxon>Ecdysozoa</taxon>
        <taxon>Arthropoda</taxon>
        <taxon>Hexapoda</taxon>
        <taxon>Insecta</taxon>
        <taxon>Pterygota</taxon>
        <taxon>Neoptera</taxon>
        <taxon>Endopterygota</taxon>
        <taxon>Lepidoptera</taxon>
        <taxon>Glossata</taxon>
        <taxon>Ditrysia</taxon>
        <taxon>Tineoidea</taxon>
        <taxon>Psychidae</taxon>
        <taxon>Oiketicinae</taxon>
        <taxon>Eumeta</taxon>
    </lineage>
</organism>
<feature type="region of interest" description="Disordered" evidence="1">
    <location>
        <begin position="1"/>
        <end position="41"/>
    </location>
</feature>
<name>A0A4C1V830_EUMVA</name>
<feature type="region of interest" description="Disordered" evidence="1">
    <location>
        <begin position="86"/>
        <end position="105"/>
    </location>
</feature>
<sequence>MSLKEHKTRHRRPKNALKATEREPFNGLSGSLNQSARRLPPRAAARLQVSVYISVDRKHGRETHADGPSAPCVPFITTIHFTGPVRHGRRKQMTENRSGGDYEDKGETIINRRNKYQLKTELIKRLTSSERQVKQLLNHESWVTENHAVLRHLKHLAGPGVPDDFIRTVWTSRLTVYRHHRFPKQIDIGGVSELADQIMDVATQPTNYSSFPVIRATSRSNHCSTHQASPSP</sequence>
<gene>
    <name evidence="2" type="ORF">EVAR_31580_1</name>
</gene>